<evidence type="ECO:0000313" key="1">
    <source>
        <dbReference type="EMBL" id="APU01741.1"/>
    </source>
</evidence>
<dbReference type="Proteomes" id="UP000225215">
    <property type="component" value="Segment"/>
</dbReference>
<accession>A0A219YCK2</accession>
<evidence type="ECO:0000313" key="2">
    <source>
        <dbReference type="Proteomes" id="UP000225215"/>
    </source>
</evidence>
<sequence length="63" mass="7334">METLFALVLTSCLFNDKDEVVCEPFQVEIATTLELCEKKKKEETPFLLEMEKLECTPVTYKKD</sequence>
<proteinExistence type="predicted"/>
<protein>
    <submittedName>
        <fullName evidence="1">Uncharacterized protein</fullName>
    </submittedName>
</protein>
<name>A0A219YCK2_9CAUD</name>
<reference evidence="1 2" key="1">
    <citation type="journal article" date="2017" name="Sci. Rep.">
        <title>Characterization and diversity of phages infecting Aeromonas salmonicida subsp. salmonicida.</title>
        <authorList>
            <person name="Vincent A.T."/>
            <person name="Paquet V.E."/>
            <person name="Bernatchez A."/>
            <person name="Tremblay D.M."/>
            <person name="Moineau S."/>
            <person name="Charette S.J."/>
        </authorList>
    </citation>
    <scope>NUCLEOTIDE SEQUENCE [LARGE SCALE GENOMIC DNA]</scope>
</reference>
<organism evidence="1 2">
    <name type="scientific">Aeromonas phage 65.2</name>
    <dbReference type="NCBI Taxonomy" id="1932896"/>
    <lineage>
        <taxon>Viruses</taxon>
        <taxon>Duplodnaviria</taxon>
        <taxon>Heunggongvirae</taxon>
        <taxon>Uroviricota</taxon>
        <taxon>Caudoviricetes</taxon>
        <taxon>Pantevenvirales</taxon>
        <taxon>Straboviridae</taxon>
        <taxon>Emmerichvirinae</taxon>
        <taxon>Ishigurovirus</taxon>
        <taxon>Ishigurovirus osborne</taxon>
    </lineage>
</organism>
<dbReference type="EMBL" id="KY290955">
    <property type="protein sequence ID" value="APU01741.1"/>
    <property type="molecule type" value="Genomic_DNA"/>
</dbReference>